<comment type="caution">
    <text evidence="2">The sequence shown here is derived from an EMBL/GenBank/DDBJ whole genome shotgun (WGS) entry which is preliminary data.</text>
</comment>
<evidence type="ECO:0000313" key="3">
    <source>
        <dbReference type="Proteomes" id="UP000324222"/>
    </source>
</evidence>
<feature type="compositionally biased region" description="Polar residues" evidence="1">
    <location>
        <begin position="1"/>
        <end position="15"/>
    </location>
</feature>
<sequence length="51" mass="5597">MVTPNPASQSPSGEGTRNVPRLDCSLDDDPKCLDTSLNFYYINSATFMVLD</sequence>
<reference evidence="2 3" key="1">
    <citation type="submission" date="2019-05" db="EMBL/GenBank/DDBJ databases">
        <title>Another draft genome of Portunus trituberculatus and its Hox gene families provides insights of decapod evolution.</title>
        <authorList>
            <person name="Jeong J.-H."/>
            <person name="Song I."/>
            <person name="Kim S."/>
            <person name="Choi T."/>
            <person name="Kim D."/>
            <person name="Ryu S."/>
            <person name="Kim W."/>
        </authorList>
    </citation>
    <scope>NUCLEOTIDE SEQUENCE [LARGE SCALE GENOMIC DNA]</scope>
    <source>
        <tissue evidence="2">Muscle</tissue>
    </source>
</reference>
<name>A0A5B7DAX3_PORTR</name>
<keyword evidence="3" id="KW-1185">Reference proteome</keyword>
<gene>
    <name evidence="2" type="ORF">E2C01_011143</name>
</gene>
<dbReference type="EMBL" id="VSRR010000663">
    <property type="protein sequence ID" value="MPC18265.1"/>
    <property type="molecule type" value="Genomic_DNA"/>
</dbReference>
<dbReference type="Proteomes" id="UP000324222">
    <property type="component" value="Unassembled WGS sequence"/>
</dbReference>
<organism evidence="2 3">
    <name type="scientific">Portunus trituberculatus</name>
    <name type="common">Swimming crab</name>
    <name type="synonym">Neptunus trituberculatus</name>
    <dbReference type="NCBI Taxonomy" id="210409"/>
    <lineage>
        <taxon>Eukaryota</taxon>
        <taxon>Metazoa</taxon>
        <taxon>Ecdysozoa</taxon>
        <taxon>Arthropoda</taxon>
        <taxon>Crustacea</taxon>
        <taxon>Multicrustacea</taxon>
        <taxon>Malacostraca</taxon>
        <taxon>Eumalacostraca</taxon>
        <taxon>Eucarida</taxon>
        <taxon>Decapoda</taxon>
        <taxon>Pleocyemata</taxon>
        <taxon>Brachyura</taxon>
        <taxon>Eubrachyura</taxon>
        <taxon>Portunoidea</taxon>
        <taxon>Portunidae</taxon>
        <taxon>Portuninae</taxon>
        <taxon>Portunus</taxon>
    </lineage>
</organism>
<protein>
    <submittedName>
        <fullName evidence="2">Uncharacterized protein</fullName>
    </submittedName>
</protein>
<feature type="region of interest" description="Disordered" evidence="1">
    <location>
        <begin position="1"/>
        <end position="24"/>
    </location>
</feature>
<proteinExistence type="predicted"/>
<evidence type="ECO:0000256" key="1">
    <source>
        <dbReference type="SAM" id="MobiDB-lite"/>
    </source>
</evidence>
<accession>A0A5B7DAX3</accession>
<dbReference type="AlphaFoldDB" id="A0A5B7DAX3"/>
<evidence type="ECO:0000313" key="2">
    <source>
        <dbReference type="EMBL" id="MPC18265.1"/>
    </source>
</evidence>